<dbReference type="Proteomes" id="UP000249757">
    <property type="component" value="Unassembled WGS sequence"/>
</dbReference>
<organism evidence="1 2">
    <name type="scientific">Pyrenophora tritici-repentis</name>
    <dbReference type="NCBI Taxonomy" id="45151"/>
    <lineage>
        <taxon>Eukaryota</taxon>
        <taxon>Fungi</taxon>
        <taxon>Dikarya</taxon>
        <taxon>Ascomycota</taxon>
        <taxon>Pezizomycotina</taxon>
        <taxon>Dothideomycetes</taxon>
        <taxon>Pleosporomycetidae</taxon>
        <taxon>Pleosporales</taxon>
        <taxon>Pleosporineae</taxon>
        <taxon>Pleosporaceae</taxon>
        <taxon>Pyrenophora</taxon>
    </lineage>
</organism>
<name>A0A922NFQ9_9PLEO</name>
<reference evidence="2" key="1">
    <citation type="journal article" date="2022" name="Microb. Genom.">
        <title>A global pangenome for the wheat fungal pathogen Pyrenophora tritici-repentis and prediction of effector protein structural homology.</title>
        <authorList>
            <person name="Moolhuijzen P.M."/>
            <person name="See P.T."/>
            <person name="Shi G."/>
            <person name="Powell H.R."/>
            <person name="Cockram J."/>
            <person name="Jorgensen L.N."/>
            <person name="Benslimane H."/>
            <person name="Strelkov S.E."/>
            <person name="Turner J."/>
            <person name="Liu Z."/>
            <person name="Moffat C.S."/>
        </authorList>
    </citation>
    <scope>NUCLEOTIDE SEQUENCE [LARGE SCALE GENOMIC DNA]</scope>
</reference>
<gene>
    <name evidence="1" type="ORF">Ptr86124_003991</name>
</gene>
<sequence>MAILPEWRVFAEILFVETSPSKRGFDERAAHGCRGPTNVR</sequence>
<evidence type="ECO:0000313" key="1">
    <source>
        <dbReference type="EMBL" id="KAI1517054.1"/>
    </source>
</evidence>
<dbReference type="EMBL" id="NRDI02000004">
    <property type="protein sequence ID" value="KAI1517054.1"/>
    <property type="molecule type" value="Genomic_DNA"/>
</dbReference>
<dbReference type="AlphaFoldDB" id="A0A922NFQ9"/>
<keyword evidence="2" id="KW-1185">Reference proteome</keyword>
<accession>A0A922NFQ9</accession>
<protein>
    <submittedName>
        <fullName evidence="1">Uncharacterized protein</fullName>
    </submittedName>
</protein>
<proteinExistence type="predicted"/>
<comment type="caution">
    <text evidence="1">The sequence shown here is derived from an EMBL/GenBank/DDBJ whole genome shotgun (WGS) entry which is preliminary data.</text>
</comment>
<evidence type="ECO:0000313" key="2">
    <source>
        <dbReference type="Proteomes" id="UP000249757"/>
    </source>
</evidence>